<keyword evidence="1" id="KW-0175">Coiled coil</keyword>
<dbReference type="Proteomes" id="UP000225583">
    <property type="component" value="Segment"/>
</dbReference>
<gene>
    <name evidence="2" type="ORF">DeepPurple_gp033</name>
</gene>
<evidence type="ECO:0000313" key="3">
    <source>
        <dbReference type="Proteomes" id="UP000225583"/>
    </source>
</evidence>
<reference evidence="2 3" key="1">
    <citation type="submission" date="2017-05" db="EMBL/GenBank/DDBJ databases">
        <title>Complete Genome Sequence of Bacteriophage Deep-Purple infecting emetic Bacillus cereus.</title>
        <authorList>
            <person name="Hock L."/>
            <person name="Gillis A."/>
            <person name="Mahillon J."/>
        </authorList>
    </citation>
    <scope>NUCLEOTIDE SEQUENCE [LARGE SCALE GENOMIC DNA]</scope>
</reference>
<name>A0A1Z1LZN1_9CAUD</name>
<keyword evidence="3" id="KW-1185">Reference proteome</keyword>
<evidence type="ECO:0000313" key="2">
    <source>
        <dbReference type="EMBL" id="ARW58284.1"/>
    </source>
</evidence>
<sequence length="98" mass="10924">MTIEIGLLCVIVGAIVSAVGLKMTLQKNTKEEARKQAEMSVKLDSMANGINNIQIKIEAQNNKLEAFNVRLVRVEESTKSLHNRVNSVESIMREKQAK</sequence>
<protein>
    <submittedName>
        <fullName evidence="2">Uncharacterized protein</fullName>
    </submittedName>
</protein>
<accession>A0A1Z1LZN1</accession>
<evidence type="ECO:0000256" key="1">
    <source>
        <dbReference type="SAM" id="Coils"/>
    </source>
</evidence>
<organism evidence="2 3">
    <name type="scientific">Bacillus phage Deep-Purple</name>
    <dbReference type="NCBI Taxonomy" id="1873341"/>
    <lineage>
        <taxon>Viruses</taxon>
        <taxon>Duplodnaviria</taxon>
        <taxon>Heunggongvirae</taxon>
        <taxon>Uroviricota</taxon>
        <taxon>Caudoviricetes</taxon>
        <taxon>Deurplevirus</taxon>
        <taxon>Deurplevirus deeppurple</taxon>
    </lineage>
</organism>
<proteinExistence type="predicted"/>
<dbReference type="EMBL" id="MF176161">
    <property type="protein sequence ID" value="ARW58284.1"/>
    <property type="molecule type" value="Genomic_DNA"/>
</dbReference>
<feature type="coiled-coil region" evidence="1">
    <location>
        <begin position="50"/>
        <end position="77"/>
    </location>
</feature>